<reference evidence="1" key="1">
    <citation type="submission" date="2019-08" db="EMBL/GenBank/DDBJ databases">
        <authorList>
            <person name="Kucharzyk K."/>
            <person name="Murdoch R.W."/>
            <person name="Higgins S."/>
            <person name="Loffler F."/>
        </authorList>
    </citation>
    <scope>NUCLEOTIDE SEQUENCE</scope>
</reference>
<evidence type="ECO:0000313" key="1">
    <source>
        <dbReference type="EMBL" id="MPM97404.1"/>
    </source>
</evidence>
<proteinExistence type="predicted"/>
<sequence length="177" mass="20282">MFNQFVRIKLHVFQFSSLDQFQHFVRSHEIHVHAHRKAFKIRRRILHVGQMQQILIAIDSQYFFMRSVFQGAFREALIDYSDVAFLRQMVLHNGFDVDIGQDFAAHNDDIFAFGTGDELFVVHIKIWSIAILFLDSFQQLLRIGENPAGQTGLKVPCGSAADVIIDRTAASGNEHAH</sequence>
<comment type="caution">
    <text evidence="1">The sequence shown here is derived from an EMBL/GenBank/DDBJ whole genome shotgun (WGS) entry which is preliminary data.</text>
</comment>
<gene>
    <name evidence="1" type="ORF">SDC9_144577</name>
</gene>
<dbReference type="EMBL" id="VSSQ01043689">
    <property type="protein sequence ID" value="MPM97404.1"/>
    <property type="molecule type" value="Genomic_DNA"/>
</dbReference>
<organism evidence="1">
    <name type="scientific">bioreactor metagenome</name>
    <dbReference type="NCBI Taxonomy" id="1076179"/>
    <lineage>
        <taxon>unclassified sequences</taxon>
        <taxon>metagenomes</taxon>
        <taxon>ecological metagenomes</taxon>
    </lineage>
</organism>
<dbReference type="AlphaFoldDB" id="A0A645E6F2"/>
<accession>A0A645E6F2</accession>
<protein>
    <submittedName>
        <fullName evidence="1">Uncharacterized protein</fullName>
    </submittedName>
</protein>
<name>A0A645E6F2_9ZZZZ</name>